<protein>
    <submittedName>
        <fullName evidence="1">Uncharacterized protein</fullName>
    </submittedName>
</protein>
<reference evidence="1 2" key="1">
    <citation type="submission" date="2018-05" db="EMBL/GenBank/DDBJ databases">
        <title>Genomic Encyclopedia of Type Strains, Phase IV (KMG-IV): sequencing the most valuable type-strain genomes for metagenomic binning, comparative biology and taxonomic classification.</title>
        <authorList>
            <person name="Goeker M."/>
        </authorList>
    </citation>
    <scope>NUCLEOTIDE SEQUENCE [LARGE SCALE GENOMIC DNA]</scope>
    <source>
        <strain evidence="1 2">DSM 6462</strain>
    </source>
</reference>
<evidence type="ECO:0000313" key="2">
    <source>
        <dbReference type="Proteomes" id="UP000248021"/>
    </source>
</evidence>
<dbReference type="AlphaFoldDB" id="A0A2V3U2S1"/>
<keyword evidence="2" id="KW-1185">Reference proteome</keyword>
<accession>A0A2V3U2S1</accession>
<sequence length="73" mass="8429">MPLKNKRAGVGNLKQWLVFFSRKIRWPLYLGNRKTRAHLSQVIGEPPLEEFLLVIKAMYCFDSASSLFALLGY</sequence>
<name>A0A2V3U2S1_9HYPH</name>
<gene>
    <name evidence="1" type="ORF">C7450_10833</name>
</gene>
<evidence type="ECO:0000313" key="1">
    <source>
        <dbReference type="EMBL" id="PXW56284.1"/>
    </source>
</evidence>
<proteinExistence type="predicted"/>
<dbReference type="Proteomes" id="UP000248021">
    <property type="component" value="Unassembled WGS sequence"/>
</dbReference>
<comment type="caution">
    <text evidence="1">The sequence shown here is derived from an EMBL/GenBank/DDBJ whole genome shotgun (WGS) entry which is preliminary data.</text>
</comment>
<dbReference type="EMBL" id="QJJK01000008">
    <property type="protein sequence ID" value="PXW56284.1"/>
    <property type="molecule type" value="Genomic_DNA"/>
</dbReference>
<organism evidence="1 2">
    <name type="scientific">Chelatococcus asaccharovorans</name>
    <dbReference type="NCBI Taxonomy" id="28210"/>
    <lineage>
        <taxon>Bacteria</taxon>
        <taxon>Pseudomonadati</taxon>
        <taxon>Pseudomonadota</taxon>
        <taxon>Alphaproteobacteria</taxon>
        <taxon>Hyphomicrobiales</taxon>
        <taxon>Chelatococcaceae</taxon>
        <taxon>Chelatococcus</taxon>
    </lineage>
</organism>